<feature type="transmembrane region" description="Helical" evidence="6">
    <location>
        <begin position="164"/>
        <end position="186"/>
    </location>
</feature>
<feature type="domain" description="Major facilitator superfamily (MFS) profile" evidence="7">
    <location>
        <begin position="9"/>
        <end position="410"/>
    </location>
</feature>
<proteinExistence type="predicted"/>
<dbReference type="PATRIC" id="fig|448.7.peg.2666"/>
<evidence type="ECO:0000256" key="3">
    <source>
        <dbReference type="ARBA" id="ARBA00022692"/>
    </source>
</evidence>
<dbReference type="EMBL" id="LNYA01000034">
    <property type="protein sequence ID" value="KTC94373.1"/>
    <property type="molecule type" value="Genomic_DNA"/>
</dbReference>
<dbReference type="InterPro" id="IPR020846">
    <property type="entry name" value="MFS_dom"/>
</dbReference>
<organism evidence="8 9">
    <name type="scientific">Legionella erythra</name>
    <dbReference type="NCBI Taxonomy" id="448"/>
    <lineage>
        <taxon>Bacteria</taxon>
        <taxon>Pseudomonadati</taxon>
        <taxon>Pseudomonadota</taxon>
        <taxon>Gammaproteobacteria</taxon>
        <taxon>Legionellales</taxon>
        <taxon>Legionellaceae</taxon>
        <taxon>Legionella</taxon>
    </lineage>
</organism>
<dbReference type="GO" id="GO:0022857">
    <property type="term" value="F:transmembrane transporter activity"/>
    <property type="evidence" value="ECO:0007669"/>
    <property type="project" value="InterPro"/>
</dbReference>
<evidence type="ECO:0000256" key="6">
    <source>
        <dbReference type="SAM" id="Phobius"/>
    </source>
</evidence>
<feature type="transmembrane region" description="Helical" evidence="6">
    <location>
        <begin position="337"/>
        <end position="359"/>
    </location>
</feature>
<evidence type="ECO:0000313" key="9">
    <source>
        <dbReference type="Proteomes" id="UP000054773"/>
    </source>
</evidence>
<dbReference type="PROSITE" id="PS50850">
    <property type="entry name" value="MFS"/>
    <property type="match status" value="1"/>
</dbReference>
<dbReference type="InterPro" id="IPR050189">
    <property type="entry name" value="MFS_Efflux_Transporters"/>
</dbReference>
<feature type="transmembrane region" description="Helical" evidence="6">
    <location>
        <begin position="45"/>
        <end position="62"/>
    </location>
</feature>
<evidence type="ECO:0000259" key="7">
    <source>
        <dbReference type="PROSITE" id="PS50850"/>
    </source>
</evidence>
<feature type="transmembrane region" description="Helical" evidence="6">
    <location>
        <begin position="132"/>
        <end position="152"/>
    </location>
</feature>
<keyword evidence="3 6" id="KW-0812">Transmembrane</keyword>
<accession>A0A0W0TGM1</accession>
<evidence type="ECO:0000256" key="1">
    <source>
        <dbReference type="ARBA" id="ARBA00004651"/>
    </source>
</evidence>
<feature type="transmembrane region" description="Helical" evidence="6">
    <location>
        <begin position="251"/>
        <end position="271"/>
    </location>
</feature>
<dbReference type="PANTHER" id="PTHR43124">
    <property type="entry name" value="PURINE EFFLUX PUMP PBUE"/>
    <property type="match status" value="1"/>
</dbReference>
<evidence type="ECO:0000256" key="5">
    <source>
        <dbReference type="ARBA" id="ARBA00023136"/>
    </source>
</evidence>
<dbReference type="InterPro" id="IPR011701">
    <property type="entry name" value="MFS"/>
</dbReference>
<feature type="transmembrane region" description="Helical" evidence="6">
    <location>
        <begin position="305"/>
        <end position="325"/>
    </location>
</feature>
<evidence type="ECO:0000256" key="2">
    <source>
        <dbReference type="ARBA" id="ARBA00022475"/>
    </source>
</evidence>
<dbReference type="Pfam" id="PF07690">
    <property type="entry name" value="MFS_1"/>
    <property type="match status" value="1"/>
</dbReference>
<dbReference type="SUPFAM" id="SSF103473">
    <property type="entry name" value="MFS general substrate transporter"/>
    <property type="match status" value="1"/>
</dbReference>
<gene>
    <name evidence="8" type="ORF">Lery_2540</name>
</gene>
<sequence>MFRLQRYLPFVMWFFPVIFFAYQFILRLWPGLMMQGIMEQLAIDASQFGLLAAFYYYGYAGMQIPVAMLLDRYGARRVILFFALLCSAGTLLFTLTHHWLIACLSRFLIGAGSAVGFLGVSKVISDWFPAAHYARMVGFSFSLGLLGAIYGGKPISLLALHYDWHTLALGLALLAVLLGLAVSLLLRTPPHSTATRTHGFTVKQFKAVLSSPAIWVLALANALMVGSLEGFADVWGIPYLMTAYGIPKSEAALVISFLFVGMLFGGPLLSFASKKWGLYPVISLCGLGMAAVFFMLLSHPSYHKAAFTLLFFITGLLCCYQVLVFASGARLVHPEHLSVTVAFLNCVNMLGGSFFHTLIGKLMETSWTGTLSSDGVHVYSLMSYLLALKVIPVCALLGALLTSMMQWRFYNQSTDSVAPA</sequence>
<keyword evidence="2" id="KW-1003">Cell membrane</keyword>
<dbReference type="PANTHER" id="PTHR43124:SF3">
    <property type="entry name" value="CHLORAMPHENICOL EFFLUX PUMP RV0191"/>
    <property type="match status" value="1"/>
</dbReference>
<feature type="transmembrane region" description="Helical" evidence="6">
    <location>
        <begin position="99"/>
        <end position="120"/>
    </location>
</feature>
<dbReference type="Gene3D" id="1.20.1250.20">
    <property type="entry name" value="MFS general substrate transporter like domains"/>
    <property type="match status" value="2"/>
</dbReference>
<name>A0A0W0TGM1_LEGER</name>
<feature type="transmembrane region" description="Helical" evidence="6">
    <location>
        <begin position="7"/>
        <end position="25"/>
    </location>
</feature>
<protein>
    <submittedName>
        <fullName evidence="8">Major facilitator family transporter</fullName>
    </submittedName>
</protein>
<feature type="transmembrane region" description="Helical" evidence="6">
    <location>
        <begin position="379"/>
        <end position="401"/>
    </location>
</feature>
<evidence type="ECO:0000256" key="4">
    <source>
        <dbReference type="ARBA" id="ARBA00022989"/>
    </source>
</evidence>
<dbReference type="AlphaFoldDB" id="A0A0W0TGM1"/>
<dbReference type="InterPro" id="IPR036259">
    <property type="entry name" value="MFS_trans_sf"/>
</dbReference>
<feature type="transmembrane region" description="Helical" evidence="6">
    <location>
        <begin position="74"/>
        <end position="93"/>
    </location>
</feature>
<feature type="transmembrane region" description="Helical" evidence="6">
    <location>
        <begin position="207"/>
        <end position="231"/>
    </location>
</feature>
<dbReference type="Proteomes" id="UP000054773">
    <property type="component" value="Unassembled WGS sequence"/>
</dbReference>
<evidence type="ECO:0000313" key="8">
    <source>
        <dbReference type="EMBL" id="KTC94373.1"/>
    </source>
</evidence>
<comment type="caution">
    <text evidence="8">The sequence shown here is derived from an EMBL/GenBank/DDBJ whole genome shotgun (WGS) entry which is preliminary data.</text>
</comment>
<reference evidence="8 9" key="1">
    <citation type="submission" date="2015-11" db="EMBL/GenBank/DDBJ databases">
        <title>Genomic analysis of 38 Legionella species identifies large and diverse effector repertoires.</title>
        <authorList>
            <person name="Burstein D."/>
            <person name="Amaro F."/>
            <person name="Zusman T."/>
            <person name="Lifshitz Z."/>
            <person name="Cohen O."/>
            <person name="Gilbert J.A."/>
            <person name="Pupko T."/>
            <person name="Shuman H.A."/>
            <person name="Segal G."/>
        </authorList>
    </citation>
    <scope>NUCLEOTIDE SEQUENCE [LARGE SCALE GENOMIC DNA]</scope>
    <source>
        <strain evidence="8 9">SE-32A-C8</strain>
    </source>
</reference>
<keyword evidence="9" id="KW-1185">Reference proteome</keyword>
<keyword evidence="5 6" id="KW-0472">Membrane</keyword>
<comment type="subcellular location">
    <subcellularLocation>
        <location evidence="1">Cell membrane</location>
        <topology evidence="1">Multi-pass membrane protein</topology>
    </subcellularLocation>
</comment>
<feature type="transmembrane region" description="Helical" evidence="6">
    <location>
        <begin position="278"/>
        <end position="299"/>
    </location>
</feature>
<dbReference type="GO" id="GO:0005886">
    <property type="term" value="C:plasma membrane"/>
    <property type="evidence" value="ECO:0007669"/>
    <property type="project" value="UniProtKB-SubCell"/>
</dbReference>
<keyword evidence="4 6" id="KW-1133">Transmembrane helix</keyword>